<evidence type="ECO:0000256" key="1">
    <source>
        <dbReference type="SAM" id="SignalP"/>
    </source>
</evidence>
<keyword evidence="1" id="KW-0732">Signal</keyword>
<protein>
    <submittedName>
        <fullName evidence="2">Fimbrial protein</fullName>
    </submittedName>
</protein>
<dbReference type="AlphaFoldDB" id="A0A7X1XZL2"/>
<proteinExistence type="predicted"/>
<dbReference type="GO" id="GO:0009289">
    <property type="term" value="C:pilus"/>
    <property type="evidence" value="ECO:0007669"/>
    <property type="project" value="InterPro"/>
</dbReference>
<dbReference type="EMBL" id="WIVW01000008">
    <property type="protein sequence ID" value="MQU26595.1"/>
    <property type="molecule type" value="Genomic_DNA"/>
</dbReference>
<dbReference type="RefSeq" id="WP_153378468.1">
    <property type="nucleotide sequence ID" value="NZ_WIVW01000008.1"/>
</dbReference>
<evidence type="ECO:0000313" key="3">
    <source>
        <dbReference type="Proteomes" id="UP000437970"/>
    </source>
</evidence>
<organism evidence="2 3">
    <name type="scientific">Pseudomonas helleri</name>
    <dbReference type="NCBI Taxonomy" id="1608996"/>
    <lineage>
        <taxon>Bacteria</taxon>
        <taxon>Pseudomonadati</taxon>
        <taxon>Pseudomonadota</taxon>
        <taxon>Gammaproteobacteria</taxon>
        <taxon>Pseudomonadales</taxon>
        <taxon>Pseudomonadaceae</taxon>
        <taxon>Pseudomonas</taxon>
    </lineage>
</organism>
<reference evidence="2 3" key="1">
    <citation type="submission" date="2019-10" db="EMBL/GenBank/DDBJ databases">
        <title>Evaluation of single-gene subtyping targets for Pseudomonas.</title>
        <authorList>
            <person name="Reichler S.J."/>
            <person name="Orsi R.H."/>
            <person name="Wiedmann M."/>
            <person name="Martin N.H."/>
            <person name="Murphy S.I."/>
        </authorList>
    </citation>
    <scope>NUCLEOTIDE SEQUENCE [LARGE SCALE GENOMIC DNA]</scope>
    <source>
        <strain evidence="2 3">FSL R10-1984</strain>
    </source>
</reference>
<feature type="signal peptide" evidence="1">
    <location>
        <begin position="1"/>
        <end position="34"/>
    </location>
</feature>
<accession>A0A7X1XZL2</accession>
<dbReference type="SUPFAM" id="SSF49401">
    <property type="entry name" value="Bacterial adhesins"/>
    <property type="match status" value="1"/>
</dbReference>
<sequence>MHNALNTRPLSGLKAVCLLLLCLLCSLVSERAFALIGNNMTCTATGTSGVIDLGDISPGETINEKMTANCRVTRWYPAGASLSHVQSYPVGKGPKVAVYHVNSNKFIPEQPVGTASTVCVPSTCMALTVGTTFSYEVIIAGPASSSPGANWLSVTLTDTSINGWENYGDTLQTVLIRYTVVQPACSMGSAKTIALPFGTLNSNDFANSQQVANITMNCTRATQATATLVPTQAAISGQTGVSATTLAGLSMAATWADNNTAVTFNSPRTLNLSNGANAIRVGFRPRLNTSVSPTGTFTSQYTLNITYR</sequence>
<dbReference type="InterPro" id="IPR008966">
    <property type="entry name" value="Adhesion_dom_sf"/>
</dbReference>
<evidence type="ECO:0000313" key="2">
    <source>
        <dbReference type="EMBL" id="MQU26595.1"/>
    </source>
</evidence>
<dbReference type="Proteomes" id="UP000437970">
    <property type="component" value="Unassembled WGS sequence"/>
</dbReference>
<dbReference type="InterPro" id="IPR036937">
    <property type="entry name" value="Adhesion_dom_fimbrial_sf"/>
</dbReference>
<dbReference type="Gene3D" id="2.60.40.1090">
    <property type="entry name" value="Fimbrial-type adhesion domain"/>
    <property type="match status" value="1"/>
</dbReference>
<feature type="chain" id="PRO_5030669305" evidence="1">
    <location>
        <begin position="35"/>
        <end position="308"/>
    </location>
</feature>
<comment type="caution">
    <text evidence="2">The sequence shown here is derived from an EMBL/GenBank/DDBJ whole genome shotgun (WGS) entry which is preliminary data.</text>
</comment>
<dbReference type="GO" id="GO:0007155">
    <property type="term" value="P:cell adhesion"/>
    <property type="evidence" value="ECO:0007669"/>
    <property type="project" value="InterPro"/>
</dbReference>
<name>A0A7X1XZL2_9PSED</name>
<gene>
    <name evidence="2" type="ORF">GHO29_08855</name>
</gene>